<organism evidence="2 3">
    <name type="scientific">Collinsella aerofaciens</name>
    <dbReference type="NCBI Taxonomy" id="74426"/>
    <lineage>
        <taxon>Bacteria</taxon>
        <taxon>Bacillati</taxon>
        <taxon>Actinomycetota</taxon>
        <taxon>Coriobacteriia</taxon>
        <taxon>Coriobacteriales</taxon>
        <taxon>Coriobacteriaceae</taxon>
        <taxon>Collinsella</taxon>
    </lineage>
</organism>
<proteinExistence type="predicted"/>
<dbReference type="Proteomes" id="UP000368032">
    <property type="component" value="Unassembled WGS sequence"/>
</dbReference>
<dbReference type="InterPro" id="IPR013108">
    <property type="entry name" value="Amidohydro_3"/>
</dbReference>
<dbReference type="PANTHER" id="PTHR22642:SF2">
    <property type="entry name" value="PROTEIN LONG AFTER FAR-RED 3"/>
    <property type="match status" value="1"/>
</dbReference>
<dbReference type="SUPFAM" id="SSF51556">
    <property type="entry name" value="Metallo-dependent hydrolases"/>
    <property type="match status" value="1"/>
</dbReference>
<dbReference type="SUPFAM" id="SSF51338">
    <property type="entry name" value="Composite domain of metallo-dependent hydrolases"/>
    <property type="match status" value="1"/>
</dbReference>
<dbReference type="GO" id="GO:0016810">
    <property type="term" value="F:hydrolase activity, acting on carbon-nitrogen (but not peptide) bonds"/>
    <property type="evidence" value="ECO:0007669"/>
    <property type="project" value="InterPro"/>
</dbReference>
<dbReference type="Gene3D" id="3.10.310.70">
    <property type="match status" value="1"/>
</dbReference>
<dbReference type="PANTHER" id="PTHR22642">
    <property type="entry name" value="IMIDAZOLONEPROPIONASE"/>
    <property type="match status" value="1"/>
</dbReference>
<gene>
    <name evidence="2" type="primary">nfdA_1</name>
    <name evidence="2" type="ORF">CKJAJONC_00196</name>
</gene>
<evidence type="ECO:0000313" key="3">
    <source>
        <dbReference type="Proteomes" id="UP000368032"/>
    </source>
</evidence>
<evidence type="ECO:0000313" key="2">
    <source>
        <dbReference type="EMBL" id="VWL93723.1"/>
    </source>
</evidence>
<dbReference type="EC" id="3.5.1.91" evidence="2"/>
<name>A0A5K1IX75_9ACTN</name>
<dbReference type="Gene3D" id="3.20.20.140">
    <property type="entry name" value="Metal-dependent hydrolases"/>
    <property type="match status" value="1"/>
</dbReference>
<dbReference type="AlphaFoldDB" id="A0A5K1IX75"/>
<dbReference type="RefSeq" id="WP_152067801.1">
    <property type="nucleotide sequence ID" value="NZ_CABWIF010000011.1"/>
</dbReference>
<accession>A0A5K1IX75</accession>
<dbReference type="EMBL" id="CABWIF010000011">
    <property type="protein sequence ID" value="VWL93723.1"/>
    <property type="molecule type" value="Genomic_DNA"/>
</dbReference>
<dbReference type="InterPro" id="IPR032466">
    <property type="entry name" value="Metal_Hydrolase"/>
</dbReference>
<sequence>MSDRLTVLTSKSVFTGTGDLPFEGFVAVRGNRIEAVGTKCEAASYLTQADEVVDLGDRTVMPGLIDVHTFYTGWALRTLGSDLSGIADAKEAVSLLRAWKEDHPDCAAAFGHNLPETLASDAENANTAAVFDDCFGDIPVVCFTPGAETCVLNAAASARYGFTPQACYAEKIWRMMSDFLALPEVRAGYSDYMSMLNERGVTAIKEMAFDDYYGFADEMARREESGELTVRVSMMSQPVGAGANLAYAREARERFRGPFVRFSGFNRMTDRGVWAGLAEMIDPYEDTADAGAAGKTVVEEPEWDLIENELRAIDADGFRYSLHCQGDGAVRRTVALYASLPRDEHGRMLRRHAITDLENSDPTDLVEFGKLGGICEVYPQILTLDRREDCLSMMRRQIGETRLLHSWNRRGMEDSGCTVCCGTDLPLLIPSLGESIYSACGGFFADGLPVNEVNTLTLVELLRAWTAGGAYDLMREDELGTLEVGKLADICVLDRDVFDLDYRDARDLAVDMTMSDGRIVFDRNKEA</sequence>
<evidence type="ECO:0000259" key="1">
    <source>
        <dbReference type="Pfam" id="PF07969"/>
    </source>
</evidence>
<reference evidence="2 3" key="1">
    <citation type="submission" date="2019-10" db="EMBL/GenBank/DDBJ databases">
        <authorList>
            <person name="Wolf R A."/>
        </authorList>
    </citation>
    <scope>NUCLEOTIDE SEQUENCE [LARGE SCALE GENOMIC DNA]</scope>
    <source>
        <strain evidence="2">Collinsella_aerofaciens_DSM_13712</strain>
    </source>
</reference>
<dbReference type="Pfam" id="PF07969">
    <property type="entry name" value="Amidohydro_3"/>
    <property type="match status" value="1"/>
</dbReference>
<dbReference type="Gene3D" id="2.30.40.10">
    <property type="entry name" value="Urease, subunit C, domain 1"/>
    <property type="match status" value="1"/>
</dbReference>
<keyword evidence="2" id="KW-0378">Hydrolase</keyword>
<dbReference type="InterPro" id="IPR011059">
    <property type="entry name" value="Metal-dep_hydrolase_composite"/>
</dbReference>
<feature type="domain" description="Amidohydrolase 3" evidence="1">
    <location>
        <begin position="51"/>
        <end position="521"/>
    </location>
</feature>
<protein>
    <submittedName>
        <fullName evidence="2">N-substituted formamide deformylase</fullName>
        <ecNumber evidence="2">3.5.1.91</ecNumber>
    </submittedName>
</protein>